<feature type="compositionally biased region" description="Basic and acidic residues" evidence="1">
    <location>
        <begin position="151"/>
        <end position="179"/>
    </location>
</feature>
<organism evidence="3 4">
    <name type="scientific">Phytophthora rubi</name>
    <dbReference type="NCBI Taxonomy" id="129364"/>
    <lineage>
        <taxon>Eukaryota</taxon>
        <taxon>Sar</taxon>
        <taxon>Stramenopiles</taxon>
        <taxon>Oomycota</taxon>
        <taxon>Peronosporomycetes</taxon>
        <taxon>Peronosporales</taxon>
        <taxon>Peronosporaceae</taxon>
        <taxon>Phytophthora</taxon>
    </lineage>
</organism>
<accession>A0A6A3K710</accession>
<evidence type="ECO:0000259" key="2">
    <source>
        <dbReference type="Pfam" id="PF05225"/>
    </source>
</evidence>
<evidence type="ECO:0000313" key="3">
    <source>
        <dbReference type="EMBL" id="KAE9000505.1"/>
    </source>
</evidence>
<feature type="compositionally biased region" description="Polar residues" evidence="1">
    <location>
        <begin position="287"/>
        <end position="319"/>
    </location>
</feature>
<dbReference type="Proteomes" id="UP000429607">
    <property type="component" value="Unassembled WGS sequence"/>
</dbReference>
<dbReference type="EMBL" id="QXFV01001682">
    <property type="protein sequence ID" value="KAE9000505.1"/>
    <property type="molecule type" value="Genomic_DNA"/>
</dbReference>
<dbReference type="InterPro" id="IPR007889">
    <property type="entry name" value="HTH_Psq"/>
</dbReference>
<dbReference type="AlphaFoldDB" id="A0A6A3K710"/>
<feature type="compositionally biased region" description="Polar residues" evidence="1">
    <location>
        <begin position="258"/>
        <end position="276"/>
    </location>
</feature>
<dbReference type="SUPFAM" id="SSF46689">
    <property type="entry name" value="Homeodomain-like"/>
    <property type="match status" value="1"/>
</dbReference>
<feature type="region of interest" description="Disordered" evidence="1">
    <location>
        <begin position="238"/>
        <end position="326"/>
    </location>
</feature>
<name>A0A6A3K710_9STRA</name>
<reference evidence="3 4" key="1">
    <citation type="submission" date="2018-09" db="EMBL/GenBank/DDBJ databases">
        <title>Genomic investigation of the strawberry pathogen Phytophthora fragariae indicates pathogenicity is determined by transcriptional variation in three key races.</title>
        <authorList>
            <person name="Adams T.M."/>
            <person name="Armitage A.D."/>
            <person name="Sobczyk M.K."/>
            <person name="Bates H.J."/>
            <person name="Dunwell J.M."/>
            <person name="Nellist C.F."/>
            <person name="Harrison R.J."/>
        </authorList>
    </citation>
    <scope>NUCLEOTIDE SEQUENCE [LARGE SCALE GENOMIC DNA]</scope>
    <source>
        <strain evidence="3 4">SCRP249</strain>
    </source>
</reference>
<feature type="compositionally biased region" description="Basic and acidic residues" evidence="1">
    <location>
        <begin position="239"/>
        <end position="257"/>
    </location>
</feature>
<gene>
    <name evidence="3" type="ORF">PR001_g18775</name>
</gene>
<evidence type="ECO:0000313" key="4">
    <source>
        <dbReference type="Proteomes" id="UP000429607"/>
    </source>
</evidence>
<dbReference type="GO" id="GO:0003677">
    <property type="term" value="F:DNA binding"/>
    <property type="evidence" value="ECO:0007669"/>
    <property type="project" value="InterPro"/>
</dbReference>
<feature type="compositionally biased region" description="Polar residues" evidence="1">
    <location>
        <begin position="111"/>
        <end position="121"/>
    </location>
</feature>
<sequence>MELAPAASVRRYLSESGEKELLRILHEQQQRHKHVTSDDVRLAARAVASQGGSVAIPPDFPPSRWVLEFKRVHGFVQFNSFAFGAAAPFRLPERLELPQLRAVVSAAPASQRATHSNSDNASNDKRSSSAGAGAALANGSNQSSGNSSNEEMERSPSEENRKSSSETRKSSSETRREAMDDPTSSPSSAGHLPTYDNEKQRAVQLQRGFSQRHRQLLQQQQQRRAMLVEGCRRATTAWPERDQAAADHDHEEMRSDSSRGSLDSENGATTGPSNSPRDIDGGDVRPSMNTTPPHSRHTVSTTSNNADDTQDSASNASSSTDKRSYKLSHTVPTETWEKAIAAVEQQGMSLRAAAKLYGVHFAALHRRVKKRVQGGQSSKGSNGYFHPSDEAGIMRVVVARAELGVLMTFDELMRLVEASALRKLPDISVDSARKLLTRFQSRNENSIRHIIVDWPPPRPTAAGEGASQQHQPYLEHPGFAFGPKPPVILRSMSAGTSKPATAGAMAAATKKSLFVPPSRLGAPPSRLNSLSDELRRPGLQTMNANGGPVEKNGSLPRDRLHFVGSRSRSEGDNDALMVV</sequence>
<feature type="compositionally biased region" description="Low complexity" evidence="1">
    <location>
        <begin position="128"/>
        <end position="149"/>
    </location>
</feature>
<feature type="region of interest" description="Disordered" evidence="1">
    <location>
        <begin position="106"/>
        <end position="196"/>
    </location>
</feature>
<dbReference type="Gene3D" id="1.10.10.60">
    <property type="entry name" value="Homeodomain-like"/>
    <property type="match status" value="1"/>
</dbReference>
<dbReference type="InterPro" id="IPR009057">
    <property type="entry name" value="Homeodomain-like_sf"/>
</dbReference>
<proteinExistence type="predicted"/>
<dbReference type="Pfam" id="PF05225">
    <property type="entry name" value="HTH_psq"/>
    <property type="match status" value="1"/>
</dbReference>
<feature type="domain" description="HTH psq-type" evidence="2">
    <location>
        <begin position="337"/>
        <end position="371"/>
    </location>
</feature>
<protein>
    <recommendedName>
        <fullName evidence="2">HTH psq-type domain-containing protein</fullName>
    </recommendedName>
</protein>
<evidence type="ECO:0000256" key="1">
    <source>
        <dbReference type="SAM" id="MobiDB-lite"/>
    </source>
</evidence>
<comment type="caution">
    <text evidence="3">The sequence shown here is derived from an EMBL/GenBank/DDBJ whole genome shotgun (WGS) entry which is preliminary data.</text>
</comment>